<evidence type="ECO:0000256" key="5">
    <source>
        <dbReference type="ARBA" id="ARBA00023069"/>
    </source>
</evidence>
<dbReference type="SUPFAM" id="SSF48452">
    <property type="entry name" value="TPR-like"/>
    <property type="match status" value="1"/>
</dbReference>
<dbReference type="SUPFAM" id="SSF101898">
    <property type="entry name" value="NHL repeat"/>
    <property type="match status" value="1"/>
</dbReference>
<dbReference type="EMBL" id="GEDC01027634">
    <property type="protein sequence ID" value="JAS09664.1"/>
    <property type="molecule type" value="Transcribed_RNA"/>
</dbReference>
<reference evidence="12" key="1">
    <citation type="submission" date="2015-12" db="EMBL/GenBank/DDBJ databases">
        <title>De novo transcriptome assembly of four potential Pierce s Disease insect vectors from Arizona vineyards.</title>
        <authorList>
            <person name="Tassone E.E."/>
        </authorList>
    </citation>
    <scope>NUCLEOTIDE SEQUENCE</scope>
</reference>
<dbReference type="InterPro" id="IPR001680">
    <property type="entry name" value="WD40_rpt"/>
</dbReference>
<sequence length="1386" mass="154563">MTLYFDSQIHLEDPNCVIGALDWHSQQSLLAIATHSIERGGTICICNELGESIKDVHPATSSTSQALCVAWHPSRKILVTAWERGELRIWTGEIEFLTISSPHTAPILILQWSRLGGRLISIDSSGLIIGWRLDSRGQLITVYRHMLSSMPKEAVFRISRPGPDLTGLAKRAVAGDQVALDMFSAWRPRTAGNRATLHQDNMNFYVCTVQGIIYYVTENGKCTEVLNHNNQIEKLLYQETDDGLVIVGEGLQLSYYSADINGSLVELASVKLSGYGGGVVSWAGSGILACAVGSTTVRCWEPATGDSYCLATKMDDNNISQTITCLAYSSQKDVLCGGTNLGNILFWKNTSGGWEPMAGSKVRGSIKACSWGGAMLAVNAGNLALLLQEHNLCAAYSNNVSVVQLSASQLLVKSNAEQVELNTDLQVCGVCVSKEHIVVWSNKMVAVYQHISLASLNVIGSFPCEVDTAVIHEQSIIVVGTHNEVKIQIHTLQGTIKQTLDCDGQPICMTLTKCYLTVATINGIIQIWDLSRREAKPHSQPKDLVEGISDFGEVICARCNSSGNKIALTVAGSNLLPVPRIYVWDIDTNIVHKHSFTNEGDVSRFVINFYWDQEEPRLLVCEAKKPPSTSVPSFPTTTISLVKKNVVGSQEQNTTLVSFVVTSEHSLLLQDSLSVPDHFVSLLAVNTPYFVVLTKPSLQPNIIVDNILMRDFEGLENCDANTKSAVLNFSFSLSIGDIDQAFKAIRNVNSIAVWSSLARLCVKARRLDVARVCLGNMKDARGMMTLRHVQDYPEIEAQLAALAVHLGLIEEAEKLYKSCNKWDLLNKFYQNRGQWDKAISLAEEKDRIHLRHTYHCYAKYLEVKGDTELAVQMYQKADTHRAEVTRMLLDDYFALESYIQKSKDPALIKWWAQYMESSGDMDLAMKHYNEAGDHLSMVRVMCFLEDFEKAAEIANNSGDRAACYHLARQYENMGRIQEAVHFFSRATAYANAIRMCKEQNLEDQLWNLALSAGPREQLEAARHLELSSPDKAILLYHRAGMLHRALDLAFRCEQYDAVQLIAQELNSDSDIELLVKCSRFFIEKDQFEKAVELLAIAKQYREAISLCWEHSVQLTEELADNLTPAQGYEDRAHLLEQLAECALSQANYHLATKKYTQAGNKIKAMKALLKSGDTEKVIFFATVSRQREIYIMAANYLQSLDWQAKPELLKSIITFYTKGRAPNLLANFYIACAQVEIDEYGNYEKALGALNEASRCLAKDADQYSSVVESVANKTAHVKKFLDIRRMFERGDSDNGMVQCRHLLSSPNDLVRCGDIYSVMIEHTTKSGDWKVASQLALELKRAQPHDSISLYIPKELLEKLGIETPGKGQEEQENPDIEEEVVDIT</sequence>
<evidence type="ECO:0000256" key="2">
    <source>
        <dbReference type="ARBA" id="ARBA00022574"/>
    </source>
</evidence>
<dbReference type="SMART" id="SM00320">
    <property type="entry name" value="WD40"/>
    <property type="match status" value="6"/>
</dbReference>
<feature type="domain" description="IFT140 second beta-propeller" evidence="9">
    <location>
        <begin position="399"/>
        <end position="695"/>
    </location>
</feature>
<evidence type="ECO:0000256" key="6">
    <source>
        <dbReference type="ARBA" id="ARBA00023273"/>
    </source>
</evidence>
<evidence type="ECO:0000259" key="10">
    <source>
        <dbReference type="Pfam" id="PF24760"/>
    </source>
</evidence>
<dbReference type="Gene3D" id="2.130.10.10">
    <property type="entry name" value="YVTN repeat-like/Quinoprotein amine dehydrogenase"/>
    <property type="match status" value="2"/>
</dbReference>
<feature type="region of interest" description="Disordered" evidence="7">
    <location>
        <begin position="1364"/>
        <end position="1386"/>
    </location>
</feature>
<dbReference type="Gene3D" id="1.25.40.470">
    <property type="match status" value="2"/>
</dbReference>
<gene>
    <name evidence="12" type="ORF">g.3551</name>
</gene>
<accession>A0A1B6C8A4</accession>
<dbReference type="InterPro" id="IPR036322">
    <property type="entry name" value="WD40_repeat_dom_sf"/>
</dbReference>
<dbReference type="Pfam" id="PF24760">
    <property type="entry name" value="TPR_IF140_C"/>
    <property type="match status" value="1"/>
</dbReference>
<dbReference type="GO" id="GO:0005930">
    <property type="term" value="C:axoneme"/>
    <property type="evidence" value="ECO:0007669"/>
    <property type="project" value="TreeGrafter"/>
</dbReference>
<name>A0A1B6C8A4_9HEMI</name>
<evidence type="ECO:0000256" key="1">
    <source>
        <dbReference type="ARBA" id="ARBA00004138"/>
    </source>
</evidence>
<dbReference type="InterPro" id="IPR011990">
    <property type="entry name" value="TPR-like_helical_dom_sf"/>
</dbReference>
<comment type="subcellular location">
    <subcellularLocation>
        <location evidence="1">Cell projection</location>
        <location evidence="1">Cilium</location>
    </subcellularLocation>
</comment>
<keyword evidence="3" id="KW-0677">Repeat</keyword>
<protein>
    <recommendedName>
        <fullName evidence="13">Intraflagellar transport protein 140 homolog</fullName>
    </recommendedName>
</protein>
<evidence type="ECO:0000259" key="11">
    <source>
        <dbReference type="Pfam" id="PF24762"/>
    </source>
</evidence>
<evidence type="ECO:0000259" key="9">
    <source>
        <dbReference type="Pfam" id="PF23385"/>
    </source>
</evidence>
<dbReference type="PANTHER" id="PTHR15722">
    <property type="entry name" value="IFT140/172-RELATED"/>
    <property type="match status" value="1"/>
</dbReference>
<organism evidence="12">
    <name type="scientific">Clastoptera arizonana</name>
    <name type="common">Arizona spittle bug</name>
    <dbReference type="NCBI Taxonomy" id="38151"/>
    <lineage>
        <taxon>Eukaryota</taxon>
        <taxon>Metazoa</taxon>
        <taxon>Ecdysozoa</taxon>
        <taxon>Arthropoda</taxon>
        <taxon>Hexapoda</taxon>
        <taxon>Insecta</taxon>
        <taxon>Pterygota</taxon>
        <taxon>Neoptera</taxon>
        <taxon>Paraneoptera</taxon>
        <taxon>Hemiptera</taxon>
        <taxon>Auchenorrhyncha</taxon>
        <taxon>Cercopoidea</taxon>
        <taxon>Clastopteridae</taxon>
        <taxon>Clastoptera</taxon>
    </lineage>
</organism>
<dbReference type="GO" id="GO:0036064">
    <property type="term" value="C:ciliary basal body"/>
    <property type="evidence" value="ECO:0007669"/>
    <property type="project" value="TreeGrafter"/>
</dbReference>
<evidence type="ECO:0000256" key="4">
    <source>
        <dbReference type="ARBA" id="ARBA00022803"/>
    </source>
</evidence>
<dbReference type="GO" id="GO:0030991">
    <property type="term" value="C:intraciliary transport particle A"/>
    <property type="evidence" value="ECO:0007669"/>
    <property type="project" value="TreeGrafter"/>
</dbReference>
<dbReference type="InterPro" id="IPR056154">
    <property type="entry name" value="Beta-prop_IFT140_1st"/>
</dbReference>
<dbReference type="SUPFAM" id="SSF50978">
    <property type="entry name" value="WD40 repeat-like"/>
    <property type="match status" value="1"/>
</dbReference>
<dbReference type="Pfam" id="PF24762">
    <property type="entry name" value="TPR_IF140-IFT172"/>
    <property type="match status" value="1"/>
</dbReference>
<dbReference type="PANTHER" id="PTHR15722:SF7">
    <property type="entry name" value="INTRAFLAGELLAR TRANSPORT PROTEIN 140 HOMOLOG"/>
    <property type="match status" value="1"/>
</dbReference>
<evidence type="ECO:0000313" key="12">
    <source>
        <dbReference type="EMBL" id="JAS09664.1"/>
    </source>
</evidence>
<keyword evidence="5" id="KW-0969">Cilium</keyword>
<dbReference type="Pfam" id="PF23383">
    <property type="entry name" value="Beta-prop_IFT140_1st"/>
    <property type="match status" value="1"/>
</dbReference>
<dbReference type="InterPro" id="IPR056168">
    <property type="entry name" value="TPR_IF140/IFT172/WDR19"/>
</dbReference>
<dbReference type="Pfam" id="PF23385">
    <property type="entry name" value="Beta-prop_IFT140_2nd"/>
    <property type="match status" value="1"/>
</dbReference>
<evidence type="ECO:0000259" key="8">
    <source>
        <dbReference type="Pfam" id="PF23383"/>
    </source>
</evidence>
<feature type="domain" description="IF140 C-terminal TPR" evidence="10">
    <location>
        <begin position="1224"/>
        <end position="1339"/>
    </location>
</feature>
<dbReference type="InterPro" id="IPR056155">
    <property type="entry name" value="Beta-prop_IFT140_2nd"/>
</dbReference>
<keyword evidence="2" id="KW-0853">WD repeat</keyword>
<feature type="domain" description="IF140/IFT172/WDR19 TPR" evidence="11">
    <location>
        <begin position="736"/>
        <end position="1215"/>
    </location>
</feature>
<evidence type="ECO:0000256" key="7">
    <source>
        <dbReference type="SAM" id="MobiDB-lite"/>
    </source>
</evidence>
<feature type="compositionally biased region" description="Acidic residues" evidence="7">
    <location>
        <begin position="1372"/>
        <end position="1386"/>
    </location>
</feature>
<dbReference type="FunFam" id="1.25.40.470:FF:000028">
    <property type="entry name" value="Intraflagellar transport protein 140-like protein"/>
    <property type="match status" value="1"/>
</dbReference>
<keyword evidence="6" id="KW-0966">Cell projection</keyword>
<evidence type="ECO:0000256" key="3">
    <source>
        <dbReference type="ARBA" id="ARBA00022737"/>
    </source>
</evidence>
<keyword evidence="4" id="KW-0802">TPR repeat</keyword>
<dbReference type="InterPro" id="IPR056156">
    <property type="entry name" value="TPR_IF140_C"/>
</dbReference>
<dbReference type="InterPro" id="IPR015943">
    <property type="entry name" value="WD40/YVTN_repeat-like_dom_sf"/>
</dbReference>
<evidence type="ECO:0008006" key="13">
    <source>
        <dbReference type="Google" id="ProtNLM"/>
    </source>
</evidence>
<feature type="domain" description="IFT140 first beta-propeller" evidence="8">
    <location>
        <begin position="3"/>
        <end position="390"/>
    </location>
</feature>
<dbReference type="GO" id="GO:0035721">
    <property type="term" value="P:intraciliary retrograde transport"/>
    <property type="evidence" value="ECO:0007669"/>
    <property type="project" value="TreeGrafter"/>
</dbReference>
<proteinExistence type="predicted"/>